<dbReference type="EMBL" id="BAAATM010000022">
    <property type="protein sequence ID" value="GAA2555308.1"/>
    <property type="molecule type" value="Genomic_DNA"/>
</dbReference>
<comment type="caution">
    <text evidence="8">The sequence shown here is derived from an EMBL/GenBank/DDBJ whole genome shotgun (WGS) entry which is preliminary data.</text>
</comment>
<dbReference type="RefSeq" id="WP_344543094.1">
    <property type="nucleotide sequence ID" value="NZ_BAAATM010000022.1"/>
</dbReference>
<dbReference type="Gene3D" id="3.40.1360.10">
    <property type="match status" value="1"/>
</dbReference>
<dbReference type="InterPro" id="IPR034151">
    <property type="entry name" value="TOPRIM_DnaG_bac"/>
</dbReference>
<reference evidence="9" key="1">
    <citation type="journal article" date="2019" name="Int. J. Syst. Evol. Microbiol.">
        <title>The Global Catalogue of Microorganisms (GCM) 10K type strain sequencing project: providing services to taxonomists for standard genome sequencing and annotation.</title>
        <authorList>
            <consortium name="The Broad Institute Genomics Platform"/>
            <consortium name="The Broad Institute Genome Sequencing Center for Infectious Disease"/>
            <person name="Wu L."/>
            <person name="Ma J."/>
        </authorList>
    </citation>
    <scope>NUCLEOTIDE SEQUENCE [LARGE SCALE GENOMIC DNA]</scope>
    <source>
        <strain evidence="9">JCM 6924</strain>
    </source>
</reference>
<evidence type="ECO:0000256" key="5">
    <source>
        <dbReference type="ARBA" id="ARBA00022705"/>
    </source>
</evidence>
<sequence>MAPGRFERLAEKWLDAVIKGTEEWMCACPFCKGSDNLQFNISNGLWLCFRCKEKGTARTLVTRLGGSYTNPAVGVDQIQQLLDSVKITLKEKNEYTEPEWLPESYLARFGGRPHEHWTGRGPGQRNLTVQTVKEWELGYDPLGPRLGLGRVGPGVTIPYRDPDGNLLGVIFRRLDDGFPRYLYPKGFDRTGSLFGSWKLGEDDISTPRGSTVGLVEGSTDTLRVHQLGIPALGQYGSSLHVNQVRLLRRLNVKEVILFYDYDVAGRQAVKQAAEILNGFVVRAVQWDEDRYCWHKRLCGCPKNHHPMEIAHCPKHLRKRCRCGRIHDVDPGNWRDLPDDEIVRMWEEATLIGRPKRVVYRKRGKKK</sequence>
<gene>
    <name evidence="8" type="ORF">GCM10010423_65670</name>
</gene>
<dbReference type="PANTHER" id="PTHR30313:SF2">
    <property type="entry name" value="DNA PRIMASE"/>
    <property type="match status" value="1"/>
</dbReference>
<evidence type="ECO:0000313" key="9">
    <source>
        <dbReference type="Proteomes" id="UP001501095"/>
    </source>
</evidence>
<dbReference type="PANTHER" id="PTHR30313">
    <property type="entry name" value="DNA PRIMASE"/>
    <property type="match status" value="1"/>
</dbReference>
<keyword evidence="4" id="KW-0548">Nucleotidyltransferase</keyword>
<evidence type="ECO:0000256" key="3">
    <source>
        <dbReference type="ARBA" id="ARBA00022679"/>
    </source>
</evidence>
<dbReference type="SMART" id="SM00493">
    <property type="entry name" value="TOPRIM"/>
    <property type="match status" value="1"/>
</dbReference>
<evidence type="ECO:0000256" key="4">
    <source>
        <dbReference type="ARBA" id="ARBA00022695"/>
    </source>
</evidence>
<evidence type="ECO:0000256" key="2">
    <source>
        <dbReference type="ARBA" id="ARBA00022515"/>
    </source>
</evidence>
<dbReference type="Gene3D" id="3.90.580.10">
    <property type="entry name" value="Zinc finger, CHC2-type domain"/>
    <property type="match status" value="1"/>
</dbReference>
<dbReference type="Proteomes" id="UP001501095">
    <property type="component" value="Unassembled WGS sequence"/>
</dbReference>
<proteinExistence type="predicted"/>
<accession>A0ABP6BFQ1</accession>
<dbReference type="Pfam" id="PF13155">
    <property type="entry name" value="Toprim_2"/>
    <property type="match status" value="1"/>
</dbReference>
<dbReference type="InterPro" id="IPR006171">
    <property type="entry name" value="TOPRIM_dom"/>
</dbReference>
<dbReference type="InterPro" id="IPR036977">
    <property type="entry name" value="DNA_primase_Znf_CHC2"/>
</dbReference>
<keyword evidence="9" id="KW-1185">Reference proteome</keyword>
<dbReference type="SUPFAM" id="SSF57783">
    <property type="entry name" value="Zinc beta-ribbon"/>
    <property type="match status" value="1"/>
</dbReference>
<evidence type="ECO:0000313" key="8">
    <source>
        <dbReference type="EMBL" id="GAA2555308.1"/>
    </source>
</evidence>
<dbReference type="InterPro" id="IPR050219">
    <property type="entry name" value="DnaG_primase"/>
</dbReference>
<name>A0ABP6BFQ1_9ACTN</name>
<evidence type="ECO:0000256" key="1">
    <source>
        <dbReference type="ARBA" id="ARBA00022478"/>
    </source>
</evidence>
<keyword evidence="6" id="KW-0804">Transcription</keyword>
<protein>
    <recommendedName>
        <fullName evidence="7">Toprim domain-containing protein</fullName>
    </recommendedName>
</protein>
<evidence type="ECO:0000256" key="6">
    <source>
        <dbReference type="ARBA" id="ARBA00023163"/>
    </source>
</evidence>
<keyword evidence="3" id="KW-0808">Transferase</keyword>
<feature type="domain" description="Toprim" evidence="7">
    <location>
        <begin position="210"/>
        <end position="289"/>
    </location>
</feature>
<keyword evidence="5" id="KW-0235">DNA replication</keyword>
<keyword evidence="2" id="KW-0639">Primosome</keyword>
<dbReference type="CDD" id="cd03364">
    <property type="entry name" value="TOPRIM_DnaG_primases"/>
    <property type="match status" value="1"/>
</dbReference>
<dbReference type="PROSITE" id="PS50880">
    <property type="entry name" value="TOPRIM"/>
    <property type="match status" value="1"/>
</dbReference>
<dbReference type="SUPFAM" id="SSF56731">
    <property type="entry name" value="DNA primase core"/>
    <property type="match status" value="1"/>
</dbReference>
<organism evidence="8 9">
    <name type="scientific">Streptomyces levis</name>
    <dbReference type="NCBI Taxonomy" id="285566"/>
    <lineage>
        <taxon>Bacteria</taxon>
        <taxon>Bacillati</taxon>
        <taxon>Actinomycetota</taxon>
        <taxon>Actinomycetes</taxon>
        <taxon>Kitasatosporales</taxon>
        <taxon>Streptomycetaceae</taxon>
        <taxon>Streptomyces</taxon>
    </lineage>
</organism>
<keyword evidence="1" id="KW-0240">DNA-directed RNA polymerase</keyword>
<evidence type="ECO:0000259" key="7">
    <source>
        <dbReference type="PROSITE" id="PS50880"/>
    </source>
</evidence>